<sequence>MRMTASLSRVPDVAVTGSRADAVRQTAARLFEASGYAATTMNDIADAVGVLPGSLYHHFRSKEDIAVDLLTSLGHALDDLSAGAVRRPEADPEATIQRLTADVVALSFQHAAAVRLRAHEAPPTVSTDRFRDAMRLQSPALERAWRQAVGALATSGAAPAVDLGVLRFALQHLSFYAASFYPSVTSPRTLAAHLCDLLLHGLVVDCPDDRELDGSAALKAATDTMAGWRRSGRAAAPGDREAIVAAARAEFARHGYEATTIRDVANAAGVRMGTLYRRIESKEALLGEILGSYGDRFDKAFRAIVTAGSPVPQSLDAISRVFVYMNRRYPEEGRIVSYGWSRRETTTGPLHDYFIATEQRFAELRRIMRRGTGAGQLRKVADPVETALHFRSLLWVPYQEHARTSEARAHAFLRESLLRGVLSPR</sequence>
<dbReference type="PANTHER" id="PTHR30055">
    <property type="entry name" value="HTH-TYPE TRANSCRIPTIONAL REGULATOR RUTR"/>
    <property type="match status" value="1"/>
</dbReference>
<name>A0A6V8KKB2_9ACTN</name>
<dbReference type="PANTHER" id="PTHR30055:SF234">
    <property type="entry name" value="HTH-TYPE TRANSCRIPTIONAL REGULATOR BETI"/>
    <property type="match status" value="1"/>
</dbReference>
<gene>
    <name evidence="6" type="ORF">Phou_065960</name>
</gene>
<evidence type="ECO:0000256" key="3">
    <source>
        <dbReference type="ARBA" id="ARBA00023163"/>
    </source>
</evidence>
<dbReference type="EMBL" id="BLPF01000002">
    <property type="protein sequence ID" value="GFJ82416.1"/>
    <property type="molecule type" value="Genomic_DNA"/>
</dbReference>
<reference evidence="6 7" key="2">
    <citation type="submission" date="2020-03" db="EMBL/GenBank/DDBJ databases">
        <authorList>
            <person name="Ichikawa N."/>
            <person name="Kimura A."/>
            <person name="Kitahashi Y."/>
            <person name="Uohara A."/>
        </authorList>
    </citation>
    <scope>NUCLEOTIDE SEQUENCE [LARGE SCALE GENOMIC DNA]</scope>
    <source>
        <strain evidence="6 7">NBRC 108639</strain>
    </source>
</reference>
<evidence type="ECO:0000256" key="1">
    <source>
        <dbReference type="ARBA" id="ARBA00023015"/>
    </source>
</evidence>
<keyword evidence="7" id="KW-1185">Reference proteome</keyword>
<keyword evidence="2 4" id="KW-0238">DNA-binding</keyword>
<organism evidence="6 7">
    <name type="scientific">Phytohabitans houttuyneae</name>
    <dbReference type="NCBI Taxonomy" id="1076126"/>
    <lineage>
        <taxon>Bacteria</taxon>
        <taxon>Bacillati</taxon>
        <taxon>Actinomycetota</taxon>
        <taxon>Actinomycetes</taxon>
        <taxon>Micromonosporales</taxon>
        <taxon>Micromonosporaceae</taxon>
    </lineage>
</organism>
<dbReference type="PROSITE" id="PS50977">
    <property type="entry name" value="HTH_TETR_2"/>
    <property type="match status" value="2"/>
</dbReference>
<evidence type="ECO:0000313" key="7">
    <source>
        <dbReference type="Proteomes" id="UP000482800"/>
    </source>
</evidence>
<reference evidence="6 7" key="1">
    <citation type="submission" date="2020-03" db="EMBL/GenBank/DDBJ databases">
        <title>Whole genome shotgun sequence of Phytohabitans houttuyneae NBRC 108639.</title>
        <authorList>
            <person name="Komaki H."/>
            <person name="Tamura T."/>
        </authorList>
    </citation>
    <scope>NUCLEOTIDE SEQUENCE [LARGE SCALE GENOMIC DNA]</scope>
    <source>
        <strain evidence="6 7">NBRC 108639</strain>
    </source>
</reference>
<dbReference type="GO" id="GO:0003700">
    <property type="term" value="F:DNA-binding transcription factor activity"/>
    <property type="evidence" value="ECO:0007669"/>
    <property type="project" value="TreeGrafter"/>
</dbReference>
<comment type="caution">
    <text evidence="6">The sequence shown here is derived from an EMBL/GenBank/DDBJ whole genome shotgun (WGS) entry which is preliminary data.</text>
</comment>
<proteinExistence type="predicted"/>
<dbReference type="InterPro" id="IPR050109">
    <property type="entry name" value="HTH-type_TetR-like_transc_reg"/>
</dbReference>
<dbReference type="AlphaFoldDB" id="A0A6V8KKB2"/>
<evidence type="ECO:0000313" key="6">
    <source>
        <dbReference type="EMBL" id="GFJ82416.1"/>
    </source>
</evidence>
<dbReference type="Gene3D" id="1.10.357.10">
    <property type="entry name" value="Tetracycline Repressor, domain 2"/>
    <property type="match status" value="2"/>
</dbReference>
<evidence type="ECO:0000259" key="5">
    <source>
        <dbReference type="PROSITE" id="PS50977"/>
    </source>
</evidence>
<protein>
    <recommendedName>
        <fullName evidence="5">HTH tetR-type domain-containing protein</fullName>
    </recommendedName>
</protein>
<dbReference type="InterPro" id="IPR036271">
    <property type="entry name" value="Tet_transcr_reg_TetR-rel_C_sf"/>
</dbReference>
<dbReference type="Pfam" id="PF00440">
    <property type="entry name" value="TetR_N"/>
    <property type="match status" value="2"/>
</dbReference>
<feature type="domain" description="HTH tetR-type" evidence="5">
    <location>
        <begin position="237"/>
        <end position="297"/>
    </location>
</feature>
<feature type="DNA-binding region" description="H-T-H motif" evidence="4">
    <location>
        <begin position="40"/>
        <end position="59"/>
    </location>
</feature>
<dbReference type="GO" id="GO:0000976">
    <property type="term" value="F:transcription cis-regulatory region binding"/>
    <property type="evidence" value="ECO:0007669"/>
    <property type="project" value="TreeGrafter"/>
</dbReference>
<dbReference type="PRINTS" id="PR00455">
    <property type="entry name" value="HTHTETR"/>
</dbReference>
<dbReference type="InterPro" id="IPR009057">
    <property type="entry name" value="Homeodomain-like_sf"/>
</dbReference>
<feature type="domain" description="HTH tetR-type" evidence="5">
    <location>
        <begin position="17"/>
        <end position="77"/>
    </location>
</feature>
<keyword evidence="1" id="KW-0805">Transcription regulation</keyword>
<dbReference type="InterPro" id="IPR001647">
    <property type="entry name" value="HTH_TetR"/>
</dbReference>
<dbReference type="Gene3D" id="1.10.10.60">
    <property type="entry name" value="Homeodomain-like"/>
    <property type="match status" value="1"/>
</dbReference>
<dbReference type="Proteomes" id="UP000482800">
    <property type="component" value="Unassembled WGS sequence"/>
</dbReference>
<accession>A0A6V8KKB2</accession>
<keyword evidence="3" id="KW-0804">Transcription</keyword>
<dbReference type="SUPFAM" id="SSF46689">
    <property type="entry name" value="Homeodomain-like"/>
    <property type="match status" value="2"/>
</dbReference>
<evidence type="ECO:0000256" key="2">
    <source>
        <dbReference type="ARBA" id="ARBA00023125"/>
    </source>
</evidence>
<feature type="DNA-binding region" description="H-T-H motif" evidence="4">
    <location>
        <begin position="260"/>
        <end position="279"/>
    </location>
</feature>
<evidence type="ECO:0000256" key="4">
    <source>
        <dbReference type="PROSITE-ProRule" id="PRU00335"/>
    </source>
</evidence>
<dbReference type="SUPFAM" id="SSF48498">
    <property type="entry name" value="Tetracyclin repressor-like, C-terminal domain"/>
    <property type="match status" value="1"/>
</dbReference>